<sequence>MGRKKITKKDLTAEELWHIREEAAQRYTDTSWNIYRQSQKRKENETDILANSSNCDPDQSDRQSNESETKQSQNENQNENQKRAHQNDPVDLLYEPINKNVQIESVSLVCAVEY</sequence>
<feature type="region of interest" description="Disordered" evidence="1">
    <location>
        <begin position="38"/>
        <end position="91"/>
    </location>
</feature>
<dbReference type="OrthoDB" id="6698767at2759"/>
<accession>A0A834HYG9</accession>
<name>A0A834HYG9_RHYFE</name>
<feature type="compositionally biased region" description="Low complexity" evidence="1">
    <location>
        <begin position="70"/>
        <end position="79"/>
    </location>
</feature>
<keyword evidence="3" id="KW-1185">Reference proteome</keyword>
<reference evidence="2" key="1">
    <citation type="submission" date="2020-08" db="EMBL/GenBank/DDBJ databases">
        <title>Genome sequencing and assembly of the red palm weevil Rhynchophorus ferrugineus.</title>
        <authorList>
            <person name="Dias G.B."/>
            <person name="Bergman C.M."/>
            <person name="Manee M."/>
        </authorList>
    </citation>
    <scope>NUCLEOTIDE SEQUENCE</scope>
    <source>
        <strain evidence="2">AA-2017</strain>
        <tissue evidence="2">Whole larva</tissue>
    </source>
</reference>
<evidence type="ECO:0000313" key="2">
    <source>
        <dbReference type="EMBL" id="KAF7271292.1"/>
    </source>
</evidence>
<comment type="caution">
    <text evidence="2">The sequence shown here is derived from an EMBL/GenBank/DDBJ whole genome shotgun (WGS) entry which is preliminary data.</text>
</comment>
<proteinExistence type="predicted"/>
<dbReference type="EMBL" id="JAACXV010013980">
    <property type="protein sequence ID" value="KAF7271292.1"/>
    <property type="molecule type" value="Genomic_DNA"/>
</dbReference>
<gene>
    <name evidence="2" type="ORF">GWI33_015809</name>
</gene>
<protein>
    <submittedName>
        <fullName evidence="2">Uncharacterized protein</fullName>
    </submittedName>
</protein>
<dbReference type="Proteomes" id="UP000625711">
    <property type="component" value="Unassembled WGS sequence"/>
</dbReference>
<evidence type="ECO:0000313" key="3">
    <source>
        <dbReference type="Proteomes" id="UP000625711"/>
    </source>
</evidence>
<organism evidence="2 3">
    <name type="scientific">Rhynchophorus ferrugineus</name>
    <name type="common">Red palm weevil</name>
    <name type="synonym">Curculio ferrugineus</name>
    <dbReference type="NCBI Taxonomy" id="354439"/>
    <lineage>
        <taxon>Eukaryota</taxon>
        <taxon>Metazoa</taxon>
        <taxon>Ecdysozoa</taxon>
        <taxon>Arthropoda</taxon>
        <taxon>Hexapoda</taxon>
        <taxon>Insecta</taxon>
        <taxon>Pterygota</taxon>
        <taxon>Neoptera</taxon>
        <taxon>Endopterygota</taxon>
        <taxon>Coleoptera</taxon>
        <taxon>Polyphaga</taxon>
        <taxon>Cucujiformia</taxon>
        <taxon>Curculionidae</taxon>
        <taxon>Dryophthorinae</taxon>
        <taxon>Rhynchophorus</taxon>
    </lineage>
</organism>
<evidence type="ECO:0000256" key="1">
    <source>
        <dbReference type="SAM" id="MobiDB-lite"/>
    </source>
</evidence>
<feature type="compositionally biased region" description="Basic and acidic residues" evidence="1">
    <location>
        <begin position="59"/>
        <end position="69"/>
    </location>
</feature>
<dbReference type="AlphaFoldDB" id="A0A834HYG9"/>